<comment type="caution">
    <text evidence="3">The sequence shown here is derived from an EMBL/GenBank/DDBJ whole genome shotgun (WGS) entry which is preliminary data.</text>
</comment>
<feature type="compositionally biased region" description="Pro residues" evidence="1">
    <location>
        <begin position="719"/>
        <end position="733"/>
    </location>
</feature>
<feature type="transmembrane region" description="Helical" evidence="2">
    <location>
        <begin position="386"/>
        <end position="406"/>
    </location>
</feature>
<feature type="region of interest" description="Disordered" evidence="1">
    <location>
        <begin position="533"/>
        <end position="576"/>
    </location>
</feature>
<evidence type="ECO:0000313" key="4">
    <source>
        <dbReference type="Proteomes" id="UP000754710"/>
    </source>
</evidence>
<feature type="transmembrane region" description="Helical" evidence="2">
    <location>
        <begin position="238"/>
        <end position="256"/>
    </location>
</feature>
<keyword evidence="2" id="KW-1133">Transmembrane helix</keyword>
<sequence>MTTLVDAPARVDDVQLLGAMVGSGYRTPPALVRRGDGQTFQLTPLLYLVLDAVDGRRSCAEIATIVGKTMHRGVSEGMVATLVDQHLRPMGLLKQADGREPSFAKSNPLLALKFKLAVTNPRTTRLLTDPFRVLFRPVLASVVVLGFLAVTWWVFFEQGLAPATYDAFQRPHLLLLVFVMTVLSGGFHEFGHAAAARYSGADPGVIGAGIYIVWPAFYTDVTDSYRLGRWGRICTDLGGLYFNAVVVVLTFGWWYATRWDALLLLVATQIMQMVQQLMPLLRFDGYHLLADLTGVPDLYHRIRPTLLGLLPHRWSDPENRVLKPWARAVITVWVLITIPMLGLMLLAMVTAVPRLLGTGWSVVQEDAAGVLDAWRTGGLVDVTAHALQVLAVVLPMLACFLILGRIGLRWSQGLARWSRGSALKRVAAAALSTAVITSLSWAWWPQPGTYRPVVPGERGLLTDLLPAAQSAPVLGATPASARVAAMVPDRGVLPVGASAERRLAGGEPLEATFLEGKALPTKSDPQLAIVLVPSEDDGDGQPQTPTPTPAQPDEAAEPWVFPFDEPLPPAEGDNQAAAYNTTDDSVTYDLAFALVWATGDEVLNVNEAHAYASCSNCVTVAVAFQVVLIMDDAQVVVPQNLSVAANYECYRCITAAIASQLVLSVEETPGEEQLRALGEVWGRLTEFGQSITTYSLSEISTRLEAFKAEIVAILGDAPPMLPDATPTPTPSPTGTPTDVSSEPPMSTPTTSPTSTPTTSPTSTPTTSPTSTPTTSPTSTPTTSPTGSPDANDTTTTPTPEPTTEPTTAASSPEPSAATTTSSPSPSP</sequence>
<gene>
    <name evidence="3" type="ORF">K1X13_00140</name>
</gene>
<dbReference type="Proteomes" id="UP000754710">
    <property type="component" value="Unassembled WGS sequence"/>
</dbReference>
<feature type="compositionally biased region" description="Low complexity" evidence="1">
    <location>
        <begin position="734"/>
        <end position="827"/>
    </location>
</feature>
<name>A0ABS7RDV7_9ACTN</name>
<feature type="transmembrane region" description="Helical" evidence="2">
    <location>
        <begin position="167"/>
        <end position="187"/>
    </location>
</feature>
<feature type="transmembrane region" description="Helical" evidence="2">
    <location>
        <begin position="199"/>
        <end position="218"/>
    </location>
</feature>
<feature type="transmembrane region" description="Helical" evidence="2">
    <location>
        <begin position="426"/>
        <end position="444"/>
    </location>
</feature>
<keyword evidence="4" id="KW-1185">Reference proteome</keyword>
<keyword evidence="2" id="KW-0812">Transmembrane</keyword>
<dbReference type="EMBL" id="JAIEZQ010000001">
    <property type="protein sequence ID" value="MBY9073216.1"/>
    <property type="molecule type" value="Genomic_DNA"/>
</dbReference>
<protein>
    <recommendedName>
        <fullName evidence="5">Peptide zinc metalloprotease protein</fullName>
    </recommendedName>
</protein>
<feature type="transmembrane region" description="Helical" evidence="2">
    <location>
        <begin position="328"/>
        <end position="352"/>
    </location>
</feature>
<evidence type="ECO:0000256" key="2">
    <source>
        <dbReference type="SAM" id="Phobius"/>
    </source>
</evidence>
<evidence type="ECO:0000313" key="3">
    <source>
        <dbReference type="EMBL" id="MBY9073216.1"/>
    </source>
</evidence>
<proteinExistence type="predicted"/>
<organism evidence="3 4">
    <name type="scientific">Nocardioides jiangsuensis</name>
    <dbReference type="NCBI Taxonomy" id="2866161"/>
    <lineage>
        <taxon>Bacteria</taxon>
        <taxon>Bacillati</taxon>
        <taxon>Actinomycetota</taxon>
        <taxon>Actinomycetes</taxon>
        <taxon>Propionibacteriales</taxon>
        <taxon>Nocardioidaceae</taxon>
        <taxon>Nocardioides</taxon>
    </lineage>
</organism>
<dbReference type="RefSeq" id="WP_221023034.1">
    <property type="nucleotide sequence ID" value="NZ_JAIEZQ010000001.1"/>
</dbReference>
<reference evidence="3 4" key="1">
    <citation type="submission" date="2021-08" db="EMBL/GenBank/DDBJ databases">
        <title>Nocardioides bacterium WL0053 sp. nov., isolated from the sediment.</title>
        <authorList>
            <person name="Wang L."/>
            <person name="Zhang D."/>
            <person name="Zhang A."/>
        </authorList>
    </citation>
    <scope>NUCLEOTIDE SEQUENCE [LARGE SCALE GENOMIC DNA]</scope>
    <source>
        <strain evidence="3 4">WL0053</strain>
    </source>
</reference>
<accession>A0ABS7RDV7</accession>
<keyword evidence="2" id="KW-0472">Membrane</keyword>
<feature type="transmembrane region" description="Helical" evidence="2">
    <location>
        <begin position="133"/>
        <end position="155"/>
    </location>
</feature>
<feature type="region of interest" description="Disordered" evidence="1">
    <location>
        <begin position="717"/>
        <end position="827"/>
    </location>
</feature>
<dbReference type="PRINTS" id="PR01217">
    <property type="entry name" value="PRICHEXTENSN"/>
</dbReference>
<evidence type="ECO:0008006" key="5">
    <source>
        <dbReference type="Google" id="ProtNLM"/>
    </source>
</evidence>
<evidence type="ECO:0000256" key="1">
    <source>
        <dbReference type="SAM" id="MobiDB-lite"/>
    </source>
</evidence>